<evidence type="ECO:0000256" key="2">
    <source>
        <dbReference type="ARBA" id="ARBA00023015"/>
    </source>
</evidence>
<sequence length="198" mass="22969">MDRYLARDRREIITWVGSNIVPHEGDLRVRLRRMAVPEDEIGDIVQDAYVKISRLDSVAHIRSGRAYFFATARSVLLDRIRRNRIVRIDSMTEAEALTLVDEDPGPERRVSARMELDRVQMLIAGLPDRCREIFEMRRIQGLPQREIAVRMNLPEHTVEAQAIRGLKLIMKAIAAGDEGVVRTRNRKMKEREGDEQRK</sequence>
<organism evidence="7 8">
    <name type="scientific">Sphingomonas suaedae</name>
    <dbReference type="NCBI Taxonomy" id="2599297"/>
    <lineage>
        <taxon>Bacteria</taxon>
        <taxon>Pseudomonadati</taxon>
        <taxon>Pseudomonadota</taxon>
        <taxon>Alphaproteobacteria</taxon>
        <taxon>Sphingomonadales</taxon>
        <taxon>Sphingomonadaceae</taxon>
        <taxon>Sphingomonas</taxon>
    </lineage>
</organism>
<keyword evidence="5" id="KW-0804">Transcription</keyword>
<dbReference type="KEGG" id="ssua:FPZ54_09275"/>
<dbReference type="InterPro" id="IPR013325">
    <property type="entry name" value="RNA_pol_sigma_r2"/>
</dbReference>
<keyword evidence="2" id="KW-0805">Transcription regulation</keyword>
<protein>
    <submittedName>
        <fullName evidence="7">RNA polymerase sigma factor</fullName>
    </submittedName>
</protein>
<dbReference type="OrthoDB" id="7268940at2"/>
<dbReference type="PANTHER" id="PTHR43133">
    <property type="entry name" value="RNA POLYMERASE ECF-TYPE SIGMA FACTO"/>
    <property type="match status" value="1"/>
</dbReference>
<dbReference type="InterPro" id="IPR036388">
    <property type="entry name" value="WH-like_DNA-bd_sf"/>
</dbReference>
<comment type="similarity">
    <text evidence="1">Belongs to the sigma-70 factor family. ECF subfamily.</text>
</comment>
<evidence type="ECO:0000256" key="1">
    <source>
        <dbReference type="ARBA" id="ARBA00010641"/>
    </source>
</evidence>
<dbReference type="AlphaFoldDB" id="A0A518RFF9"/>
<gene>
    <name evidence="7" type="ORF">FPZ54_09275</name>
</gene>
<evidence type="ECO:0000256" key="5">
    <source>
        <dbReference type="ARBA" id="ARBA00023163"/>
    </source>
</evidence>
<evidence type="ECO:0000313" key="7">
    <source>
        <dbReference type="EMBL" id="QDX26190.1"/>
    </source>
</evidence>
<keyword evidence="8" id="KW-1185">Reference proteome</keyword>
<dbReference type="GO" id="GO:0003677">
    <property type="term" value="F:DNA binding"/>
    <property type="evidence" value="ECO:0007669"/>
    <property type="project" value="UniProtKB-KW"/>
</dbReference>
<dbReference type="InterPro" id="IPR039425">
    <property type="entry name" value="RNA_pol_sigma-70-like"/>
</dbReference>
<name>A0A518RFF9_9SPHN</name>
<reference evidence="7 8" key="1">
    <citation type="submission" date="2019-07" db="EMBL/GenBank/DDBJ databases">
        <title>Sphingomonas alkalisoli sp. nov., isolated from rhizosphere soil of Suaedae salsa.</title>
        <authorList>
            <person name="Zhang H."/>
            <person name="Xu L."/>
            <person name="Zhang J.-X."/>
            <person name="Sun J.-Q."/>
        </authorList>
    </citation>
    <scope>NUCLEOTIDE SEQUENCE [LARGE SCALE GENOMIC DNA]</scope>
    <source>
        <strain evidence="7 8">XS-10</strain>
    </source>
</reference>
<feature type="domain" description="RNA polymerase sigma factor 70 region 4 type 2" evidence="6">
    <location>
        <begin position="117"/>
        <end position="167"/>
    </location>
</feature>
<evidence type="ECO:0000256" key="3">
    <source>
        <dbReference type="ARBA" id="ARBA00023082"/>
    </source>
</evidence>
<dbReference type="EMBL" id="CP042239">
    <property type="protein sequence ID" value="QDX26190.1"/>
    <property type="molecule type" value="Genomic_DNA"/>
</dbReference>
<dbReference type="InterPro" id="IPR013249">
    <property type="entry name" value="RNA_pol_sigma70_r4_t2"/>
</dbReference>
<evidence type="ECO:0000313" key="8">
    <source>
        <dbReference type="Proteomes" id="UP000318055"/>
    </source>
</evidence>
<dbReference type="Gene3D" id="1.10.1740.10">
    <property type="match status" value="1"/>
</dbReference>
<dbReference type="InterPro" id="IPR013324">
    <property type="entry name" value="RNA_pol_sigma_r3/r4-like"/>
</dbReference>
<keyword evidence="4" id="KW-0238">DNA-binding</keyword>
<dbReference type="Proteomes" id="UP000318055">
    <property type="component" value="Chromosome"/>
</dbReference>
<dbReference type="GO" id="GO:0006352">
    <property type="term" value="P:DNA-templated transcription initiation"/>
    <property type="evidence" value="ECO:0007669"/>
    <property type="project" value="InterPro"/>
</dbReference>
<evidence type="ECO:0000256" key="4">
    <source>
        <dbReference type="ARBA" id="ARBA00023125"/>
    </source>
</evidence>
<dbReference type="SUPFAM" id="SSF88659">
    <property type="entry name" value="Sigma3 and sigma4 domains of RNA polymerase sigma factors"/>
    <property type="match status" value="1"/>
</dbReference>
<dbReference type="Pfam" id="PF08281">
    <property type="entry name" value="Sigma70_r4_2"/>
    <property type="match status" value="1"/>
</dbReference>
<dbReference type="GO" id="GO:0016987">
    <property type="term" value="F:sigma factor activity"/>
    <property type="evidence" value="ECO:0007669"/>
    <property type="project" value="UniProtKB-KW"/>
</dbReference>
<keyword evidence="3" id="KW-0731">Sigma factor</keyword>
<proteinExistence type="inferred from homology"/>
<dbReference type="InterPro" id="IPR014284">
    <property type="entry name" value="RNA_pol_sigma-70_dom"/>
</dbReference>
<dbReference type="PANTHER" id="PTHR43133:SF8">
    <property type="entry name" value="RNA POLYMERASE SIGMA FACTOR HI_1459-RELATED"/>
    <property type="match status" value="1"/>
</dbReference>
<dbReference type="SUPFAM" id="SSF88946">
    <property type="entry name" value="Sigma2 domain of RNA polymerase sigma factors"/>
    <property type="match status" value="1"/>
</dbReference>
<dbReference type="NCBIfam" id="TIGR02937">
    <property type="entry name" value="sigma70-ECF"/>
    <property type="match status" value="1"/>
</dbReference>
<dbReference type="RefSeq" id="WP_145846604.1">
    <property type="nucleotide sequence ID" value="NZ_CP042239.1"/>
</dbReference>
<dbReference type="Gene3D" id="1.10.10.10">
    <property type="entry name" value="Winged helix-like DNA-binding domain superfamily/Winged helix DNA-binding domain"/>
    <property type="match status" value="1"/>
</dbReference>
<evidence type="ECO:0000259" key="6">
    <source>
        <dbReference type="Pfam" id="PF08281"/>
    </source>
</evidence>
<accession>A0A518RFF9</accession>